<protein>
    <submittedName>
        <fullName evidence="2">Uncharacterized protein</fullName>
    </submittedName>
</protein>
<evidence type="ECO:0000256" key="1">
    <source>
        <dbReference type="SAM" id="Phobius"/>
    </source>
</evidence>
<gene>
    <name evidence="2" type="ordered locus">Memar_0911</name>
</gene>
<name>A3CTZ4_METMJ</name>
<keyword evidence="3" id="KW-1185">Reference proteome</keyword>
<feature type="transmembrane region" description="Helical" evidence="1">
    <location>
        <begin position="12"/>
        <end position="39"/>
    </location>
</feature>
<evidence type="ECO:0000313" key="3">
    <source>
        <dbReference type="Proteomes" id="UP000002146"/>
    </source>
</evidence>
<keyword evidence="1" id="KW-0472">Membrane</keyword>
<feature type="transmembrane region" description="Helical" evidence="1">
    <location>
        <begin position="97"/>
        <end position="117"/>
    </location>
</feature>
<feature type="transmembrane region" description="Helical" evidence="1">
    <location>
        <begin position="45"/>
        <end position="65"/>
    </location>
</feature>
<dbReference type="STRING" id="368407.Memar_0911"/>
<evidence type="ECO:0000313" key="2">
    <source>
        <dbReference type="EMBL" id="ABN56844.1"/>
    </source>
</evidence>
<keyword evidence="1" id="KW-1133">Transmembrane helix</keyword>
<reference evidence="2 3" key="1">
    <citation type="journal article" date="2009" name="Stand. Genomic Sci.">
        <title>Complete genome sequence of Methanoculleus marisnigri Romesser et al. 1981 type strain JR1.</title>
        <authorList>
            <person name="Anderson I.J."/>
            <person name="Sieprawska-Lupa M."/>
            <person name="Lapidus A."/>
            <person name="Nolan M."/>
            <person name="Copeland A."/>
            <person name="Glavina Del Rio T."/>
            <person name="Tice H."/>
            <person name="Dalin E."/>
            <person name="Barry K."/>
            <person name="Saunders E."/>
            <person name="Han C."/>
            <person name="Brettin T."/>
            <person name="Detter J.C."/>
            <person name="Bruce D."/>
            <person name="Mikhailova N."/>
            <person name="Pitluck S."/>
            <person name="Hauser L."/>
            <person name="Land M."/>
            <person name="Lucas S."/>
            <person name="Richardson P."/>
            <person name="Whitman W.B."/>
            <person name="Kyrpides N.C."/>
        </authorList>
    </citation>
    <scope>NUCLEOTIDE SEQUENCE [LARGE SCALE GENOMIC DNA]</scope>
    <source>
        <strain evidence="3">ATCC 35101 / DSM 1498 / JR1</strain>
    </source>
</reference>
<dbReference type="AlphaFoldDB" id="A3CTZ4"/>
<dbReference type="Proteomes" id="UP000002146">
    <property type="component" value="Chromosome"/>
</dbReference>
<organism evidence="2 3">
    <name type="scientific">Methanoculleus marisnigri (strain ATCC 35101 / DSM 1498 / JR1)</name>
    <dbReference type="NCBI Taxonomy" id="368407"/>
    <lineage>
        <taxon>Archaea</taxon>
        <taxon>Methanobacteriati</taxon>
        <taxon>Methanobacteriota</taxon>
        <taxon>Stenosarchaea group</taxon>
        <taxon>Methanomicrobia</taxon>
        <taxon>Methanomicrobiales</taxon>
        <taxon>Methanomicrobiaceae</taxon>
        <taxon>Methanoculleus</taxon>
    </lineage>
</organism>
<sequence>MGITKSSARADTLCMNTVAVGVFSLTLLTGAVIVGAVAIGLAAPLYALVYLAVAALLVGTVIAVFCTKCPLRGEKCLHVLPGRLAALLPARQGKYTAVEIAVVVVALLLILAIPQYWLLSQVPLFALFWVLAGTGVFLINRRVCPVCGNRCCPLRPKE</sequence>
<accession>A3CTZ4</accession>
<proteinExistence type="predicted"/>
<dbReference type="HOGENOM" id="CLU_1522283_0_0_2"/>
<keyword evidence="1" id="KW-0812">Transmembrane</keyword>
<dbReference type="KEGG" id="mem:Memar_0911"/>
<dbReference type="eggNOG" id="arCOG06927">
    <property type="taxonomic scope" value="Archaea"/>
</dbReference>
<dbReference type="EMBL" id="CP000562">
    <property type="protein sequence ID" value="ABN56844.1"/>
    <property type="molecule type" value="Genomic_DNA"/>
</dbReference>
<feature type="transmembrane region" description="Helical" evidence="1">
    <location>
        <begin position="123"/>
        <end position="140"/>
    </location>
</feature>